<comment type="similarity">
    <text evidence="2">Belongs to the GILT family.</text>
</comment>
<protein>
    <recommendedName>
        <fullName evidence="8">Saposin A-type domain-containing protein</fullName>
    </recommendedName>
</protein>
<keyword evidence="10" id="KW-1185">Reference proteome</keyword>
<reference evidence="9" key="2">
    <citation type="journal article" date="2021" name="Genome Biol. Evol.">
        <title>Developing a high-quality reference genome for a parasitic bivalve with doubly uniparental inheritance (Bivalvia: Unionida).</title>
        <authorList>
            <person name="Smith C.H."/>
        </authorList>
    </citation>
    <scope>NUCLEOTIDE SEQUENCE</scope>
    <source>
        <strain evidence="9">CHS0354</strain>
        <tissue evidence="9">Mantle</tissue>
    </source>
</reference>
<feature type="signal peptide" evidence="7">
    <location>
        <begin position="1"/>
        <end position="20"/>
    </location>
</feature>
<dbReference type="GO" id="GO:0005576">
    <property type="term" value="C:extracellular region"/>
    <property type="evidence" value="ECO:0007669"/>
    <property type="project" value="UniProtKB-SubCell"/>
</dbReference>
<dbReference type="PANTHER" id="PTHR13234:SF8">
    <property type="entry name" value="GAMMA-INTERFERON-INDUCIBLE LYSOSOMAL THIOL REDUCTASE"/>
    <property type="match status" value="1"/>
</dbReference>
<evidence type="ECO:0000313" key="10">
    <source>
        <dbReference type="Proteomes" id="UP001195483"/>
    </source>
</evidence>
<proteinExistence type="inferred from homology"/>
<comment type="caution">
    <text evidence="9">The sequence shown here is derived from an EMBL/GenBank/DDBJ whole genome shotgun (WGS) entry which is preliminary data.</text>
</comment>
<evidence type="ECO:0000256" key="5">
    <source>
        <dbReference type="ARBA" id="ARBA00023157"/>
    </source>
</evidence>
<name>A0AAE0WDR4_9BIVA</name>
<evidence type="ECO:0000256" key="6">
    <source>
        <dbReference type="ARBA" id="ARBA00023180"/>
    </source>
</evidence>
<reference evidence="9" key="3">
    <citation type="submission" date="2023-05" db="EMBL/GenBank/DDBJ databases">
        <authorList>
            <person name="Smith C.H."/>
        </authorList>
    </citation>
    <scope>NUCLEOTIDE SEQUENCE</scope>
    <source>
        <strain evidence="9">CHS0354</strain>
        <tissue evidence="9">Mantle</tissue>
    </source>
</reference>
<evidence type="ECO:0000256" key="2">
    <source>
        <dbReference type="ARBA" id="ARBA00005679"/>
    </source>
</evidence>
<reference evidence="9" key="1">
    <citation type="journal article" date="2021" name="Genome Biol. Evol.">
        <title>A High-Quality Reference Genome for a Parasitic Bivalve with Doubly Uniparental Inheritance (Bivalvia: Unionida).</title>
        <authorList>
            <person name="Smith C.H."/>
        </authorList>
    </citation>
    <scope>NUCLEOTIDE SEQUENCE</scope>
    <source>
        <strain evidence="9">CHS0354</strain>
    </source>
</reference>
<dbReference type="Pfam" id="PF03227">
    <property type="entry name" value="GILT"/>
    <property type="match status" value="1"/>
</dbReference>
<keyword evidence="6" id="KW-0325">Glycoprotein</keyword>
<dbReference type="InterPro" id="IPR003119">
    <property type="entry name" value="SAP_A"/>
</dbReference>
<sequence length="254" mass="28581">MNSWVFCCVVFVAAARGCSGQCRFPPSLWCSSFEIAEKCQVTSQCKEWTYPSINEAKPVNFTLYYESLCPDCRNFFEGQLNLAYTKVGGIMNLTLVPYGNARERQIGRKWEFECQHGKEECVGNIIETCAIYLVKNITVYYPFIHCMETTDGLPEDAAAKCASKFKGIDLDKIMGCSKGSLGNELEHQMALQTNALQPPHTYVPWVTLNGVHTEDIENKAETDLVNLICQTYQGPKPAGCKKEENNQLHSCQRN</sequence>
<evidence type="ECO:0000313" key="9">
    <source>
        <dbReference type="EMBL" id="KAK3611563.1"/>
    </source>
</evidence>
<feature type="chain" id="PRO_5042003382" description="Saposin A-type domain-containing protein" evidence="7">
    <location>
        <begin position="21"/>
        <end position="254"/>
    </location>
</feature>
<keyword evidence="4 7" id="KW-0732">Signal</keyword>
<keyword evidence="3" id="KW-0964">Secreted</keyword>
<dbReference type="Pfam" id="PF02199">
    <property type="entry name" value="SapA"/>
    <property type="match status" value="1"/>
</dbReference>
<dbReference type="PANTHER" id="PTHR13234">
    <property type="entry name" value="GAMMA-INTERFERON INDUCIBLE LYSOSOMAL THIOL REDUCTASE GILT"/>
    <property type="match status" value="1"/>
</dbReference>
<gene>
    <name evidence="9" type="ORF">CHS0354_018078</name>
</gene>
<organism evidence="9 10">
    <name type="scientific">Potamilus streckersoni</name>
    <dbReference type="NCBI Taxonomy" id="2493646"/>
    <lineage>
        <taxon>Eukaryota</taxon>
        <taxon>Metazoa</taxon>
        <taxon>Spiralia</taxon>
        <taxon>Lophotrochozoa</taxon>
        <taxon>Mollusca</taxon>
        <taxon>Bivalvia</taxon>
        <taxon>Autobranchia</taxon>
        <taxon>Heteroconchia</taxon>
        <taxon>Palaeoheterodonta</taxon>
        <taxon>Unionida</taxon>
        <taxon>Unionoidea</taxon>
        <taxon>Unionidae</taxon>
        <taxon>Ambleminae</taxon>
        <taxon>Lampsilini</taxon>
        <taxon>Potamilus</taxon>
    </lineage>
</organism>
<evidence type="ECO:0000256" key="7">
    <source>
        <dbReference type="SAM" id="SignalP"/>
    </source>
</evidence>
<dbReference type="EMBL" id="JAEAOA010001119">
    <property type="protein sequence ID" value="KAK3611563.1"/>
    <property type="molecule type" value="Genomic_DNA"/>
</dbReference>
<dbReference type="AlphaFoldDB" id="A0AAE0WDR4"/>
<comment type="subcellular location">
    <subcellularLocation>
        <location evidence="1">Secreted</location>
    </subcellularLocation>
</comment>
<dbReference type="InterPro" id="IPR004911">
    <property type="entry name" value="Interferon-induced_GILT"/>
</dbReference>
<evidence type="ECO:0000259" key="8">
    <source>
        <dbReference type="Pfam" id="PF02199"/>
    </source>
</evidence>
<keyword evidence="5" id="KW-1015">Disulfide bond</keyword>
<evidence type="ECO:0000256" key="1">
    <source>
        <dbReference type="ARBA" id="ARBA00004613"/>
    </source>
</evidence>
<evidence type="ECO:0000256" key="3">
    <source>
        <dbReference type="ARBA" id="ARBA00022525"/>
    </source>
</evidence>
<evidence type="ECO:0000256" key="4">
    <source>
        <dbReference type="ARBA" id="ARBA00022729"/>
    </source>
</evidence>
<dbReference type="GO" id="GO:0016671">
    <property type="term" value="F:oxidoreductase activity, acting on a sulfur group of donors, disulfide as acceptor"/>
    <property type="evidence" value="ECO:0007669"/>
    <property type="project" value="InterPro"/>
</dbReference>
<accession>A0AAE0WDR4</accession>
<dbReference type="Proteomes" id="UP001195483">
    <property type="component" value="Unassembled WGS sequence"/>
</dbReference>
<feature type="domain" description="Saposin A-type" evidence="8">
    <location>
        <begin position="21"/>
        <end position="47"/>
    </location>
</feature>